<dbReference type="PANTHER" id="PTHR12818:SF0">
    <property type="entry name" value="TRNA (ADENINE(37)-N6)-METHYLTRANSFERASE"/>
    <property type="match status" value="1"/>
</dbReference>
<dbReference type="InterPro" id="IPR041369">
    <property type="entry name" value="TrmO_C"/>
</dbReference>
<dbReference type="Pfam" id="PF18389">
    <property type="entry name" value="TrmO_C"/>
    <property type="match status" value="1"/>
</dbReference>
<evidence type="ECO:0000256" key="2">
    <source>
        <dbReference type="ARBA" id="ARBA00033753"/>
    </source>
</evidence>
<evidence type="ECO:0000313" key="5">
    <source>
        <dbReference type="Proteomes" id="UP000606889"/>
    </source>
</evidence>
<dbReference type="Proteomes" id="UP000606889">
    <property type="component" value="Unassembled WGS sequence"/>
</dbReference>
<dbReference type="InterPro" id="IPR023370">
    <property type="entry name" value="TrmO-like_N"/>
</dbReference>
<accession>A0ABR7EIC3</accession>
<comment type="similarity">
    <text evidence="2">Belongs to the tRNA methyltransferase O family.</text>
</comment>
<organism evidence="4 5">
    <name type="scientific">Christensenella tenuis</name>
    <dbReference type="NCBI Taxonomy" id="2763033"/>
    <lineage>
        <taxon>Bacteria</taxon>
        <taxon>Bacillati</taxon>
        <taxon>Bacillota</taxon>
        <taxon>Clostridia</taxon>
        <taxon>Christensenellales</taxon>
        <taxon>Christensenellaceae</taxon>
        <taxon>Christensenella</taxon>
    </lineage>
</organism>
<dbReference type="CDD" id="cd09281">
    <property type="entry name" value="UPF0066"/>
    <property type="match status" value="1"/>
</dbReference>
<evidence type="ECO:0000259" key="3">
    <source>
        <dbReference type="PROSITE" id="PS51668"/>
    </source>
</evidence>
<protein>
    <submittedName>
        <fullName evidence="4">tRNA (N6-threonylcarbamoyladenosine(37)-N6)-methyltransferase TrmO</fullName>
    </submittedName>
</protein>
<dbReference type="InterPro" id="IPR036413">
    <property type="entry name" value="YaeB-like_sf"/>
</dbReference>
<dbReference type="Gene3D" id="3.30.2310.10">
    <property type="entry name" value="YaeB-like"/>
    <property type="match status" value="1"/>
</dbReference>
<dbReference type="PROSITE" id="PS01318">
    <property type="entry name" value="TSAA_1"/>
    <property type="match status" value="1"/>
</dbReference>
<dbReference type="PANTHER" id="PTHR12818">
    <property type="entry name" value="TRNA (ADENINE(37)-N6)-METHYLTRANSFERASE"/>
    <property type="match status" value="1"/>
</dbReference>
<evidence type="ECO:0000256" key="1">
    <source>
        <dbReference type="ARBA" id="ARBA00022691"/>
    </source>
</evidence>
<feature type="domain" description="TsaA-like" evidence="3">
    <location>
        <begin position="1"/>
        <end position="143"/>
    </location>
</feature>
<evidence type="ECO:0000313" key="4">
    <source>
        <dbReference type="EMBL" id="MBC5648759.1"/>
    </source>
</evidence>
<dbReference type="Pfam" id="PF01980">
    <property type="entry name" value="TrmO_N"/>
    <property type="match status" value="1"/>
</dbReference>
<dbReference type="InterPro" id="IPR036414">
    <property type="entry name" value="YaeB_N_sf"/>
</dbReference>
<dbReference type="SUPFAM" id="SSF118196">
    <property type="entry name" value="YaeB-like"/>
    <property type="match status" value="1"/>
</dbReference>
<keyword evidence="5" id="KW-1185">Reference proteome</keyword>
<name>A0ABR7EIC3_9FIRM</name>
<dbReference type="EMBL" id="JACOON010000005">
    <property type="protein sequence ID" value="MBC5648759.1"/>
    <property type="molecule type" value="Genomic_DNA"/>
</dbReference>
<dbReference type="PROSITE" id="PS51668">
    <property type="entry name" value="TSAA_2"/>
    <property type="match status" value="1"/>
</dbReference>
<proteinExistence type="inferred from homology"/>
<dbReference type="InterPro" id="IPR023368">
    <property type="entry name" value="UPF0066_cons_site"/>
</dbReference>
<dbReference type="Gene3D" id="2.40.30.70">
    <property type="entry name" value="YaeB-like"/>
    <property type="match status" value="1"/>
</dbReference>
<keyword evidence="1" id="KW-0949">S-adenosyl-L-methionine</keyword>
<comment type="caution">
    <text evidence="4">The sequence shown here is derived from an EMBL/GenBank/DDBJ whole genome shotgun (WGS) entry which is preliminary data.</text>
</comment>
<reference evidence="4 5" key="1">
    <citation type="submission" date="2020-08" db="EMBL/GenBank/DDBJ databases">
        <title>Genome public.</title>
        <authorList>
            <person name="Liu C."/>
            <person name="Sun Q."/>
        </authorList>
    </citation>
    <scope>NUCLEOTIDE SEQUENCE [LARGE SCALE GENOMIC DNA]</scope>
    <source>
        <strain evidence="4 5">NSJ-35</strain>
    </source>
</reference>
<gene>
    <name evidence="4" type="primary">tsaA</name>
    <name evidence="4" type="ORF">H8S18_10465</name>
</gene>
<sequence>MKPIAHIKSDFPEKFGIPRQSGLVGGAKASVVFEEEYRNPEALRGLEGFSHIWIIWGFSANKRDGWSPTVRPPKLGGNTRVGVFASRSPYRPNAIGMSPVKLDAIEYNAEAGPVLHISGGDMMDGTPVYDIKPYVPTDSLPEAITGFAEAPGGAHLQVQMNREKLGAIPDGDIAVICALLREDPRPAYHNDPERVYGMNYKEYEIKFNVSGNILRVMDIRTADKQD</sequence>
<dbReference type="InterPro" id="IPR040372">
    <property type="entry name" value="YaeB-like"/>
</dbReference>
<dbReference type="NCBIfam" id="TIGR00104">
    <property type="entry name" value="tRNA_TsaA"/>
    <property type="match status" value="1"/>
</dbReference>